<dbReference type="NCBIfam" id="TIGR01557">
    <property type="entry name" value="myb_SHAQKYF"/>
    <property type="match status" value="1"/>
</dbReference>
<name>A0A8J4CJZ0_9CHLO</name>
<organism evidence="6 7">
    <name type="scientific">Volvox reticuliferus</name>
    <dbReference type="NCBI Taxonomy" id="1737510"/>
    <lineage>
        <taxon>Eukaryota</taxon>
        <taxon>Viridiplantae</taxon>
        <taxon>Chlorophyta</taxon>
        <taxon>core chlorophytes</taxon>
        <taxon>Chlorophyceae</taxon>
        <taxon>CS clade</taxon>
        <taxon>Chlamydomonadales</taxon>
        <taxon>Volvocaceae</taxon>
        <taxon>Volvox</taxon>
    </lineage>
</organism>
<dbReference type="Pfam" id="PF00249">
    <property type="entry name" value="Myb_DNA-binding"/>
    <property type="match status" value="1"/>
</dbReference>
<feature type="compositionally biased region" description="Low complexity" evidence="4">
    <location>
        <begin position="311"/>
        <end position="322"/>
    </location>
</feature>
<feature type="compositionally biased region" description="Low complexity" evidence="4">
    <location>
        <begin position="375"/>
        <end position="385"/>
    </location>
</feature>
<dbReference type="InterPro" id="IPR025756">
    <property type="entry name" value="Myb_CC_LHEQLE"/>
</dbReference>
<feature type="region of interest" description="Disordered" evidence="4">
    <location>
        <begin position="240"/>
        <end position="322"/>
    </location>
</feature>
<evidence type="ECO:0000313" key="7">
    <source>
        <dbReference type="Proteomes" id="UP000747110"/>
    </source>
</evidence>
<dbReference type="PROSITE" id="PS51294">
    <property type="entry name" value="HTH_MYB"/>
    <property type="match status" value="1"/>
</dbReference>
<evidence type="ECO:0000313" key="6">
    <source>
        <dbReference type="EMBL" id="GIL84616.1"/>
    </source>
</evidence>
<feature type="domain" description="HTH myb-type" evidence="5">
    <location>
        <begin position="177"/>
        <end position="237"/>
    </location>
</feature>
<dbReference type="InterPro" id="IPR009057">
    <property type="entry name" value="Homeodomain-like_sf"/>
</dbReference>
<feature type="compositionally biased region" description="Low complexity" evidence="4">
    <location>
        <begin position="753"/>
        <end position="779"/>
    </location>
</feature>
<dbReference type="GO" id="GO:0003677">
    <property type="term" value="F:DNA binding"/>
    <property type="evidence" value="ECO:0007669"/>
    <property type="project" value="InterPro"/>
</dbReference>
<dbReference type="InterPro" id="IPR006447">
    <property type="entry name" value="Myb_dom_plants"/>
</dbReference>
<accession>A0A8J4CJZ0</accession>
<feature type="compositionally biased region" description="Low complexity" evidence="4">
    <location>
        <begin position="463"/>
        <end position="503"/>
    </location>
</feature>
<feature type="compositionally biased region" description="Gly residues" evidence="4">
    <location>
        <begin position="273"/>
        <end position="290"/>
    </location>
</feature>
<sequence length="808" mass="85077">MDKVERTSGTAIGTEDDWTTLLEFWPEPAATDFLAPIAGAMQPQQQLPQQLDPAQLTEILPPQQTALQMGQFGLSQHADYLSSLQFDAYGGKPSALGGLGALLPDPQRSSTDGTSALLQSSDFMLPIGGVAHHPLMQPGVGGLQQHAFPDLALGGVGLNPGLLPSHFLPHPQRAASGPAKNRLRWTPELHNRFVAAVNQLGGPEKATPKGILKLMGVDGLTIYHIKSHLQKYRLNIRLPGETTQGDSADSDASDGEGVGAPSVSVDRIETQSGLGGGGGGGGGAGGGGGTAEPTVSINAQGRQARRPVGTSGSSGSGAPSAARRNLEEALLFQMELQKKLHEQLETQRQLQLSLEAHGRYIASLMEQEGLTGKLSELSSSPLSGSAAQRRVSGGIGQLPPSVQQQQQQQQMPYMGGGQGGNAAITALSAKDGGKAGGRAGGDAGGAVSSGLGLPAQQLPPPATAAAIASATRQPHLLPPQSLHQQPQQQQQQHTLHQQSQLHTVGSSGALLSRMPSLGNGGMSISGGSSMQQQIQQDQQRAELLRASRLGSLPTPGSPVTGELPQGQRQQHALTAGQAPGLGYGTGAEIQQPQQKHPPQEPPRQQRQLQLSIHHANGDVAHSAIEQQQQQQQQQQQEQEQEHRSQLLQTQQQLHSGCSKQSRLGLGLGEPLPPGMAQDAGGGGGGVGVFTDLDFADFADYDSSSLEQQNLLGPGDLLNMSDVEAVTATAAAAAVTATMVQQRQEPASPQPPHQQEGLQSNQQQQRHLQQSLPQQQQQQQHTRHQEQQQRGGGEVLEENVRVKRQKHEH</sequence>
<feature type="compositionally biased region" description="Low complexity" evidence="4">
    <location>
        <begin position="625"/>
        <end position="637"/>
    </location>
</feature>
<feature type="compositionally biased region" description="Low complexity" evidence="4">
    <location>
        <begin position="525"/>
        <end position="538"/>
    </location>
</feature>
<dbReference type="AlphaFoldDB" id="A0A8J4CJZ0"/>
<gene>
    <name evidence="6" type="ORF">Vretifemale_13270</name>
</gene>
<dbReference type="InterPro" id="IPR001005">
    <property type="entry name" value="SANT/Myb"/>
</dbReference>
<dbReference type="Pfam" id="PF14379">
    <property type="entry name" value="Myb_CC_LHEQLE"/>
    <property type="match status" value="1"/>
</dbReference>
<feature type="region of interest" description="Disordered" evidence="4">
    <location>
        <begin position="432"/>
        <end position="607"/>
    </location>
</feature>
<dbReference type="PANTHER" id="PTHR31499:SF43">
    <property type="entry name" value="MYB FAMILY TRANSCRIPTION FACTOR APL"/>
    <property type="match status" value="1"/>
</dbReference>
<keyword evidence="2" id="KW-0804">Transcription</keyword>
<dbReference type="FunFam" id="1.10.10.60:FF:000002">
    <property type="entry name" value="Myb family transcription factor"/>
    <property type="match status" value="1"/>
</dbReference>
<dbReference type="Proteomes" id="UP000747110">
    <property type="component" value="Unassembled WGS sequence"/>
</dbReference>
<feature type="region of interest" description="Disordered" evidence="4">
    <location>
        <begin position="622"/>
        <end position="682"/>
    </location>
</feature>
<protein>
    <recommendedName>
        <fullName evidence="5">HTH myb-type domain-containing protein</fullName>
    </recommendedName>
</protein>
<evidence type="ECO:0000256" key="3">
    <source>
        <dbReference type="ARBA" id="ARBA00023242"/>
    </source>
</evidence>
<dbReference type="SUPFAM" id="SSF46689">
    <property type="entry name" value="Homeodomain-like"/>
    <property type="match status" value="1"/>
</dbReference>
<feature type="region of interest" description="Disordered" evidence="4">
    <location>
        <begin position="738"/>
        <end position="808"/>
    </location>
</feature>
<dbReference type="Gene3D" id="1.10.10.60">
    <property type="entry name" value="Homeodomain-like"/>
    <property type="match status" value="1"/>
</dbReference>
<feature type="region of interest" description="Disordered" evidence="4">
    <location>
        <begin position="375"/>
        <end position="419"/>
    </location>
</feature>
<reference evidence="6" key="1">
    <citation type="journal article" date="2021" name="Proc. Natl. Acad. Sci. U.S.A.">
        <title>Three genomes in the algal genus Volvox reveal the fate of a haploid sex-determining region after a transition to homothallism.</title>
        <authorList>
            <person name="Yamamoto K."/>
            <person name="Hamaji T."/>
            <person name="Kawai-Toyooka H."/>
            <person name="Matsuzaki R."/>
            <person name="Takahashi F."/>
            <person name="Nishimura Y."/>
            <person name="Kawachi M."/>
            <person name="Noguchi H."/>
            <person name="Minakuchi Y."/>
            <person name="Umen J.G."/>
            <person name="Toyoda A."/>
            <person name="Nozaki H."/>
        </authorList>
    </citation>
    <scope>NUCLEOTIDE SEQUENCE</scope>
    <source>
        <strain evidence="6">NIES-3786</strain>
    </source>
</reference>
<feature type="compositionally biased region" description="Low complexity" evidence="4">
    <location>
        <begin position="590"/>
        <end position="607"/>
    </location>
</feature>
<feature type="compositionally biased region" description="Low complexity" evidence="4">
    <location>
        <begin position="403"/>
        <end position="413"/>
    </location>
</feature>
<dbReference type="PANTHER" id="PTHR31499">
    <property type="entry name" value="MYB FAMILY TRANSCRIPTION FACTOR PHL11"/>
    <property type="match status" value="1"/>
</dbReference>
<comment type="caution">
    <text evidence="6">The sequence shown here is derived from an EMBL/GenBank/DDBJ whole genome shotgun (WGS) entry which is preliminary data.</text>
</comment>
<keyword evidence="1" id="KW-0805">Transcription regulation</keyword>
<proteinExistence type="predicted"/>
<dbReference type="OrthoDB" id="551907at2759"/>
<dbReference type="InterPro" id="IPR046955">
    <property type="entry name" value="PHR1-like"/>
</dbReference>
<evidence type="ECO:0000256" key="2">
    <source>
        <dbReference type="ARBA" id="ARBA00023163"/>
    </source>
</evidence>
<dbReference type="GO" id="GO:0003700">
    <property type="term" value="F:DNA-binding transcription factor activity"/>
    <property type="evidence" value="ECO:0007669"/>
    <property type="project" value="InterPro"/>
</dbReference>
<evidence type="ECO:0000256" key="1">
    <source>
        <dbReference type="ARBA" id="ARBA00023015"/>
    </source>
</evidence>
<feature type="compositionally biased region" description="Gly residues" evidence="4">
    <location>
        <begin position="434"/>
        <end position="444"/>
    </location>
</feature>
<dbReference type="EMBL" id="BNCP01000030">
    <property type="protein sequence ID" value="GIL84616.1"/>
    <property type="molecule type" value="Genomic_DNA"/>
</dbReference>
<evidence type="ECO:0000256" key="4">
    <source>
        <dbReference type="SAM" id="MobiDB-lite"/>
    </source>
</evidence>
<feature type="compositionally biased region" description="Low complexity" evidence="4">
    <location>
        <begin position="445"/>
        <end position="456"/>
    </location>
</feature>
<keyword evidence="3" id="KW-0539">Nucleus</keyword>
<dbReference type="InterPro" id="IPR017930">
    <property type="entry name" value="Myb_dom"/>
</dbReference>
<keyword evidence="7" id="KW-1185">Reference proteome</keyword>
<evidence type="ECO:0000259" key="5">
    <source>
        <dbReference type="PROSITE" id="PS51294"/>
    </source>
</evidence>